<dbReference type="InterPro" id="IPR020845">
    <property type="entry name" value="AMP-binding_CS"/>
</dbReference>
<gene>
    <name evidence="9" type="ORF">LAZ67_10000905</name>
</gene>
<evidence type="ECO:0000256" key="7">
    <source>
        <dbReference type="ARBA" id="ARBA00036813"/>
    </source>
</evidence>
<name>A0ABY6KVC6_9ARAC</name>
<dbReference type="SUPFAM" id="SSF56801">
    <property type="entry name" value="Acetyl-CoA synthetase-like"/>
    <property type="match status" value="1"/>
</dbReference>
<organism evidence="9 10">
    <name type="scientific">Cordylochernes scorpioides</name>
    <dbReference type="NCBI Taxonomy" id="51811"/>
    <lineage>
        <taxon>Eukaryota</taxon>
        <taxon>Metazoa</taxon>
        <taxon>Ecdysozoa</taxon>
        <taxon>Arthropoda</taxon>
        <taxon>Chelicerata</taxon>
        <taxon>Arachnida</taxon>
        <taxon>Pseudoscorpiones</taxon>
        <taxon>Cheliferoidea</taxon>
        <taxon>Chernetidae</taxon>
        <taxon>Cordylochernes</taxon>
    </lineage>
</organism>
<dbReference type="EMBL" id="CP092872">
    <property type="protein sequence ID" value="UYV72824.1"/>
    <property type="molecule type" value="Genomic_DNA"/>
</dbReference>
<dbReference type="Proteomes" id="UP001235939">
    <property type="component" value="Chromosome 10"/>
</dbReference>
<evidence type="ECO:0000256" key="6">
    <source>
        <dbReference type="ARBA" id="ARBA00026121"/>
    </source>
</evidence>
<dbReference type="Gene3D" id="3.40.50.12780">
    <property type="entry name" value="N-terminal domain of ligase-like"/>
    <property type="match status" value="1"/>
</dbReference>
<evidence type="ECO:0000256" key="4">
    <source>
        <dbReference type="ARBA" id="ARBA00022832"/>
    </source>
</evidence>
<reference evidence="9 10" key="1">
    <citation type="submission" date="2022-01" db="EMBL/GenBank/DDBJ databases">
        <title>A chromosomal length assembly of Cordylochernes scorpioides.</title>
        <authorList>
            <person name="Zeh D."/>
            <person name="Zeh J."/>
        </authorList>
    </citation>
    <scope>NUCLEOTIDE SEQUENCE [LARGE SCALE GENOMIC DNA]</scope>
    <source>
        <strain evidence="9">IN4F17</strain>
        <tissue evidence="9">Whole Body</tissue>
    </source>
</reference>
<evidence type="ECO:0000313" key="9">
    <source>
        <dbReference type="EMBL" id="UYV72824.1"/>
    </source>
</evidence>
<keyword evidence="4" id="KW-0443">Lipid metabolism</keyword>
<proteinExistence type="inferred from homology"/>
<evidence type="ECO:0000256" key="3">
    <source>
        <dbReference type="ARBA" id="ARBA00022741"/>
    </source>
</evidence>
<dbReference type="Pfam" id="PF00501">
    <property type="entry name" value="AMP-binding"/>
    <property type="match status" value="1"/>
</dbReference>
<dbReference type="InterPro" id="IPR042099">
    <property type="entry name" value="ANL_N_sf"/>
</dbReference>
<accession>A0ABY6KVC6</accession>
<dbReference type="InterPro" id="IPR000873">
    <property type="entry name" value="AMP-dep_synth/lig_dom"/>
</dbReference>
<keyword evidence="3" id="KW-0547">Nucleotide-binding</keyword>
<dbReference type="PROSITE" id="PS00455">
    <property type="entry name" value="AMP_BINDING"/>
    <property type="match status" value="1"/>
</dbReference>
<evidence type="ECO:0000259" key="8">
    <source>
        <dbReference type="Pfam" id="PF00501"/>
    </source>
</evidence>
<protein>
    <recommendedName>
        <fullName evidence="6">long-chain-fatty-acid--CoA ligase</fullName>
        <ecNumber evidence="6">6.2.1.3</ecNumber>
    </recommendedName>
</protein>
<keyword evidence="5" id="KW-0067">ATP-binding</keyword>
<comment type="similarity">
    <text evidence="1">Belongs to the ATP-dependent AMP-binding enzyme family.</text>
</comment>
<dbReference type="PANTHER" id="PTHR43272:SF83">
    <property type="entry name" value="ACYL-COA SYNTHETASE LONG-CHAIN, ISOFORM J"/>
    <property type="match status" value="1"/>
</dbReference>
<evidence type="ECO:0000313" key="10">
    <source>
        <dbReference type="Proteomes" id="UP001235939"/>
    </source>
</evidence>
<keyword evidence="10" id="KW-1185">Reference proteome</keyword>
<comment type="catalytic activity">
    <reaction evidence="7">
        <text>a long-chain fatty acid + ATP + CoA = a long-chain fatty acyl-CoA + AMP + diphosphate</text>
        <dbReference type="Rhea" id="RHEA:15421"/>
        <dbReference type="ChEBI" id="CHEBI:30616"/>
        <dbReference type="ChEBI" id="CHEBI:33019"/>
        <dbReference type="ChEBI" id="CHEBI:57287"/>
        <dbReference type="ChEBI" id="CHEBI:57560"/>
        <dbReference type="ChEBI" id="CHEBI:83139"/>
        <dbReference type="ChEBI" id="CHEBI:456215"/>
        <dbReference type="EC" id="6.2.1.3"/>
    </reaction>
</comment>
<sequence>MDALSVVVGIVLRAYALCYDVLTMPIYLMVQKPWIIWAEREKIRSRHVDPDDLHSPIVRIPHEDALPSKPLTTYWQMWEHAVAKYGDKPLLGRRPVLEEGVGKTGHRQVMLGDYEWKSYREADHEVKQLRLGLLEIGCKANQPVTIMSETRQEWLLTALACFKLKIPVSTLYATLGTEGLIHGLTETEVEHIFTSSDLLPKLRNLVPNAPRVKCIIYYEDHNKIVDTSGFPSDVSVISYSHLKKLGKQSKKNIEDHPVSQSSDLTVIMYTSGTTGTPKAIALNNIHLTSVIYIYEKQLDFAIENTAYAAYLPLAHIFELGVETLCIWTGVPIGYSSPLTLTRQLTLDRINKAIMSQVKSKGPLVQAMFNTAVDYKLRWWRKGFDTPLLDYRVTRATPRVYPKDPQSDIPTGPAATGGEVRVMLAGSAPLSQNTEEFVSAIMGVDILQGYGMTETVGAGTCAIKGLRKCGQVGPPIYGARIKMDDWEEGTSFAPNSYYKKPELGKDTFLSIDGMTYCRTGDIAEYLPDGTFKIIDRKKDLVKLQFGEYVSLGKVESELKTSPLVDNILACGNGYSRYLVVLVSPNKDQLGQVARGLDKAHLTFEDQCEDDEIVKACTESLREHAKKGKPPVIPSLTGN</sequence>
<keyword evidence="4" id="KW-0276">Fatty acid metabolism</keyword>
<dbReference type="PANTHER" id="PTHR43272">
    <property type="entry name" value="LONG-CHAIN-FATTY-ACID--COA LIGASE"/>
    <property type="match status" value="1"/>
</dbReference>
<evidence type="ECO:0000256" key="1">
    <source>
        <dbReference type="ARBA" id="ARBA00006432"/>
    </source>
</evidence>
<feature type="domain" description="AMP-dependent synthetase/ligase" evidence="8">
    <location>
        <begin position="98"/>
        <end position="493"/>
    </location>
</feature>
<dbReference type="EC" id="6.2.1.3" evidence="6"/>
<evidence type="ECO:0000256" key="2">
    <source>
        <dbReference type="ARBA" id="ARBA00022598"/>
    </source>
</evidence>
<evidence type="ECO:0000256" key="5">
    <source>
        <dbReference type="ARBA" id="ARBA00022840"/>
    </source>
</evidence>
<keyword evidence="2" id="KW-0436">Ligase</keyword>